<dbReference type="Pfam" id="PF01613">
    <property type="entry name" value="Flavin_Reduct"/>
    <property type="match status" value="1"/>
</dbReference>
<dbReference type="SUPFAM" id="SSF50475">
    <property type="entry name" value="FMN-binding split barrel"/>
    <property type="match status" value="1"/>
</dbReference>
<evidence type="ECO:0000259" key="6">
    <source>
        <dbReference type="SMART" id="SM00903"/>
    </source>
</evidence>
<evidence type="ECO:0000256" key="2">
    <source>
        <dbReference type="ARBA" id="ARBA00022630"/>
    </source>
</evidence>
<evidence type="ECO:0000256" key="5">
    <source>
        <dbReference type="SAM" id="MobiDB-lite"/>
    </source>
</evidence>
<keyword evidence="8" id="KW-1185">Reference proteome</keyword>
<accession>A0A316YIV0</accession>
<dbReference type="PANTHER" id="PTHR33798">
    <property type="entry name" value="FLAVOPROTEIN OXYGENASE"/>
    <property type="match status" value="1"/>
</dbReference>
<keyword evidence="2" id="KW-0285">Flavoprotein</keyword>
<evidence type="ECO:0000256" key="3">
    <source>
        <dbReference type="ARBA" id="ARBA00022643"/>
    </source>
</evidence>
<dbReference type="SMART" id="SM00903">
    <property type="entry name" value="Flavin_Reduct"/>
    <property type="match status" value="1"/>
</dbReference>
<sequence>MAQRQTAAEANATRPDFNSKLGFEKSAPVDREWKAGQGLNAHSATERFTPAQTPGYHVIEIGKTEVKAGDLYKVMCGNIAPRPVALVGTYNEQGLPNLAPISWYQMVSHDPPMAMISFGGSGAEGKLKDSDRNIRRNKCYTISSSWQYSCEPYLEALNYASIDAPPNTSEFALAGLTPVPGRTVNAPRVGEAPFSMELEVDFTKEWNGAAGHHTTTMVVGKIKMLHLRKDIFNPDYSIDISKTMPVSRFGGLTYGRTVAGYDLDRPKWSDIEKDAHVKEVLATGPKAPPANFDKDDVLPHFPPRSDSSSL</sequence>
<reference evidence="7 8" key="1">
    <citation type="journal article" date="2018" name="Mol. Biol. Evol.">
        <title>Broad Genomic Sampling Reveals a Smut Pathogenic Ancestry of the Fungal Clade Ustilaginomycotina.</title>
        <authorList>
            <person name="Kijpornyongpan T."/>
            <person name="Mondo S.J."/>
            <person name="Barry K."/>
            <person name="Sandor L."/>
            <person name="Lee J."/>
            <person name="Lipzen A."/>
            <person name="Pangilinan J."/>
            <person name="LaButti K."/>
            <person name="Hainaut M."/>
            <person name="Henrissat B."/>
            <person name="Grigoriev I.V."/>
            <person name="Spatafora J.W."/>
            <person name="Aime M.C."/>
        </authorList>
    </citation>
    <scope>NUCLEOTIDE SEQUENCE [LARGE SCALE GENOMIC DNA]</scope>
    <source>
        <strain evidence="7 8">MCA 4198</strain>
    </source>
</reference>
<dbReference type="Proteomes" id="UP000245768">
    <property type="component" value="Unassembled WGS sequence"/>
</dbReference>
<dbReference type="InParanoid" id="A0A316YIV0"/>
<dbReference type="GO" id="GO:0010181">
    <property type="term" value="F:FMN binding"/>
    <property type="evidence" value="ECO:0007669"/>
    <property type="project" value="InterPro"/>
</dbReference>
<comment type="cofactor">
    <cofactor evidence="1">
        <name>FMN</name>
        <dbReference type="ChEBI" id="CHEBI:58210"/>
    </cofactor>
</comment>
<feature type="region of interest" description="Disordered" evidence="5">
    <location>
        <begin position="1"/>
        <end position="22"/>
    </location>
</feature>
<dbReference type="Gene3D" id="2.30.110.10">
    <property type="entry name" value="Electron Transport, Fmn-binding Protein, Chain A"/>
    <property type="match status" value="1"/>
</dbReference>
<dbReference type="PANTHER" id="PTHR33798:SF5">
    <property type="entry name" value="FLAVIN REDUCTASE LIKE DOMAIN-CONTAINING PROTEIN"/>
    <property type="match status" value="1"/>
</dbReference>
<dbReference type="InterPro" id="IPR012349">
    <property type="entry name" value="Split_barrel_FMN-bd"/>
</dbReference>
<dbReference type="OrthoDB" id="298012at2759"/>
<dbReference type="RefSeq" id="XP_025376204.1">
    <property type="nucleotide sequence ID" value="XM_025520054.1"/>
</dbReference>
<name>A0A316YIV0_9BASI</name>
<dbReference type="AlphaFoldDB" id="A0A316YIV0"/>
<evidence type="ECO:0000313" key="8">
    <source>
        <dbReference type="Proteomes" id="UP000245768"/>
    </source>
</evidence>
<protein>
    <recommendedName>
        <fullName evidence="6">Flavin reductase like domain-containing protein</fullName>
    </recommendedName>
</protein>
<proteinExistence type="inferred from homology"/>
<dbReference type="STRING" id="215250.A0A316YIV0"/>
<dbReference type="EMBL" id="KZ819637">
    <property type="protein sequence ID" value="PWN89006.1"/>
    <property type="molecule type" value="Genomic_DNA"/>
</dbReference>
<evidence type="ECO:0000256" key="1">
    <source>
        <dbReference type="ARBA" id="ARBA00001917"/>
    </source>
</evidence>
<feature type="region of interest" description="Disordered" evidence="5">
    <location>
        <begin position="282"/>
        <end position="310"/>
    </location>
</feature>
<organism evidence="7 8">
    <name type="scientific">Acaromyces ingoldii</name>
    <dbReference type="NCBI Taxonomy" id="215250"/>
    <lineage>
        <taxon>Eukaryota</taxon>
        <taxon>Fungi</taxon>
        <taxon>Dikarya</taxon>
        <taxon>Basidiomycota</taxon>
        <taxon>Ustilaginomycotina</taxon>
        <taxon>Exobasidiomycetes</taxon>
        <taxon>Exobasidiales</taxon>
        <taxon>Cryptobasidiaceae</taxon>
        <taxon>Acaromyces</taxon>
    </lineage>
</organism>
<dbReference type="GeneID" id="37041970"/>
<feature type="domain" description="Flavin reductase like" evidence="6">
    <location>
        <begin position="79"/>
        <end position="238"/>
    </location>
</feature>
<dbReference type="InterPro" id="IPR002563">
    <property type="entry name" value="Flavin_Rdtase-like_dom"/>
</dbReference>
<gene>
    <name evidence="7" type="ORF">FA10DRAFT_260911</name>
</gene>
<evidence type="ECO:0000256" key="4">
    <source>
        <dbReference type="ARBA" id="ARBA00038054"/>
    </source>
</evidence>
<keyword evidence="3" id="KW-0288">FMN</keyword>
<evidence type="ECO:0000313" key="7">
    <source>
        <dbReference type="EMBL" id="PWN89006.1"/>
    </source>
</evidence>
<comment type="similarity">
    <text evidence="4">Belongs to the flavoredoxin family.</text>
</comment>